<evidence type="ECO:0000313" key="1">
    <source>
        <dbReference type="EMBL" id="KAK3368751.1"/>
    </source>
</evidence>
<protein>
    <recommendedName>
        <fullName evidence="3">Ankyrin</fullName>
    </recommendedName>
</protein>
<dbReference type="Proteomes" id="UP001285441">
    <property type="component" value="Unassembled WGS sequence"/>
</dbReference>
<gene>
    <name evidence="1" type="ORF">B0H63DRAFT_81124</name>
</gene>
<reference evidence="1" key="2">
    <citation type="submission" date="2023-06" db="EMBL/GenBank/DDBJ databases">
        <authorList>
            <consortium name="Lawrence Berkeley National Laboratory"/>
            <person name="Haridas S."/>
            <person name="Hensen N."/>
            <person name="Bonometti L."/>
            <person name="Westerberg I."/>
            <person name="Brannstrom I.O."/>
            <person name="Guillou S."/>
            <person name="Cros-Aarteil S."/>
            <person name="Calhoun S."/>
            <person name="Kuo A."/>
            <person name="Mondo S."/>
            <person name="Pangilinan J."/>
            <person name="Riley R."/>
            <person name="LaButti K."/>
            <person name="Andreopoulos B."/>
            <person name="Lipzen A."/>
            <person name="Chen C."/>
            <person name="Yanf M."/>
            <person name="Daum C."/>
            <person name="Ng V."/>
            <person name="Clum A."/>
            <person name="Steindorff A."/>
            <person name="Ohm R."/>
            <person name="Martin F."/>
            <person name="Silar P."/>
            <person name="Natvig D."/>
            <person name="Lalanne C."/>
            <person name="Gautier V."/>
            <person name="Ament-velasquez S.L."/>
            <person name="Kruys A."/>
            <person name="Hutchinson M.I."/>
            <person name="Powell A.J."/>
            <person name="Barry K."/>
            <person name="Miller A.N."/>
            <person name="Grigoriev I.V."/>
            <person name="Debuchy R."/>
            <person name="Gladieux P."/>
            <person name="Thoren M.H."/>
            <person name="Johannesson H."/>
        </authorList>
    </citation>
    <scope>NUCLEOTIDE SEQUENCE</scope>
    <source>
        <strain evidence="1">CBS 232.78</strain>
    </source>
</reference>
<evidence type="ECO:0008006" key="3">
    <source>
        <dbReference type="Google" id="ProtNLM"/>
    </source>
</evidence>
<evidence type="ECO:0000313" key="2">
    <source>
        <dbReference type="Proteomes" id="UP001285441"/>
    </source>
</evidence>
<sequence>MKVRWEEGLCHYRHPDGNTTTSSWCDTIPDETRREAVWHDSMLALTIRFGLIFYPLAKLSRSPSVLTKPGRPLLQYVLNDVQGKKRWSTRTNPEMLSVLLCHGADPNETFEGFSVWQTALQAFVIHVQFSIFDLERRCSVLRLLVQHGANPNAQVQLDGPDTTRYSSPVFLARFLDHEQCGRCISRGKTRDDQARKAKFKAEGKD</sequence>
<name>A0AAE0K2D3_9PEZI</name>
<dbReference type="AlphaFoldDB" id="A0AAE0K2D3"/>
<dbReference type="Gene3D" id="1.25.40.20">
    <property type="entry name" value="Ankyrin repeat-containing domain"/>
    <property type="match status" value="1"/>
</dbReference>
<reference evidence="1" key="1">
    <citation type="journal article" date="2023" name="Mol. Phylogenet. Evol.">
        <title>Genome-scale phylogeny and comparative genomics of the fungal order Sordariales.</title>
        <authorList>
            <person name="Hensen N."/>
            <person name="Bonometti L."/>
            <person name="Westerberg I."/>
            <person name="Brannstrom I.O."/>
            <person name="Guillou S."/>
            <person name="Cros-Aarteil S."/>
            <person name="Calhoun S."/>
            <person name="Haridas S."/>
            <person name="Kuo A."/>
            <person name="Mondo S."/>
            <person name="Pangilinan J."/>
            <person name="Riley R."/>
            <person name="LaButti K."/>
            <person name="Andreopoulos B."/>
            <person name="Lipzen A."/>
            <person name="Chen C."/>
            <person name="Yan M."/>
            <person name="Daum C."/>
            <person name="Ng V."/>
            <person name="Clum A."/>
            <person name="Steindorff A."/>
            <person name="Ohm R.A."/>
            <person name="Martin F."/>
            <person name="Silar P."/>
            <person name="Natvig D.O."/>
            <person name="Lalanne C."/>
            <person name="Gautier V."/>
            <person name="Ament-Velasquez S.L."/>
            <person name="Kruys A."/>
            <person name="Hutchinson M.I."/>
            <person name="Powell A.J."/>
            <person name="Barry K."/>
            <person name="Miller A.N."/>
            <person name="Grigoriev I.V."/>
            <person name="Debuchy R."/>
            <person name="Gladieux P."/>
            <person name="Hiltunen Thoren M."/>
            <person name="Johannesson H."/>
        </authorList>
    </citation>
    <scope>NUCLEOTIDE SEQUENCE</scope>
    <source>
        <strain evidence="1">CBS 232.78</strain>
    </source>
</reference>
<keyword evidence="2" id="KW-1185">Reference proteome</keyword>
<proteinExistence type="predicted"/>
<comment type="caution">
    <text evidence="1">The sequence shown here is derived from an EMBL/GenBank/DDBJ whole genome shotgun (WGS) entry which is preliminary data.</text>
</comment>
<accession>A0AAE0K2D3</accession>
<organism evidence="1 2">
    <name type="scientific">Podospora didyma</name>
    <dbReference type="NCBI Taxonomy" id="330526"/>
    <lineage>
        <taxon>Eukaryota</taxon>
        <taxon>Fungi</taxon>
        <taxon>Dikarya</taxon>
        <taxon>Ascomycota</taxon>
        <taxon>Pezizomycotina</taxon>
        <taxon>Sordariomycetes</taxon>
        <taxon>Sordariomycetidae</taxon>
        <taxon>Sordariales</taxon>
        <taxon>Podosporaceae</taxon>
        <taxon>Podospora</taxon>
    </lineage>
</organism>
<dbReference type="EMBL" id="JAULSW010000010">
    <property type="protein sequence ID" value="KAK3368751.1"/>
    <property type="molecule type" value="Genomic_DNA"/>
</dbReference>
<dbReference type="InterPro" id="IPR036770">
    <property type="entry name" value="Ankyrin_rpt-contain_sf"/>
</dbReference>